<keyword evidence="4" id="KW-1185">Reference proteome</keyword>
<name>A0AAD4BV90_BOLED</name>
<dbReference type="SUPFAM" id="SSF46774">
    <property type="entry name" value="ARID-like"/>
    <property type="match status" value="1"/>
</dbReference>
<protein>
    <recommendedName>
        <fullName evidence="2">ARID domain-containing protein</fullName>
    </recommendedName>
</protein>
<evidence type="ECO:0000313" key="3">
    <source>
        <dbReference type="EMBL" id="KAF8440289.1"/>
    </source>
</evidence>
<dbReference type="Proteomes" id="UP001194468">
    <property type="component" value="Unassembled WGS sequence"/>
</dbReference>
<dbReference type="InterPro" id="IPR036431">
    <property type="entry name" value="ARID_dom_sf"/>
</dbReference>
<feature type="region of interest" description="Disordered" evidence="1">
    <location>
        <begin position="1"/>
        <end position="83"/>
    </location>
</feature>
<dbReference type="SMART" id="SM00501">
    <property type="entry name" value="BRIGHT"/>
    <property type="match status" value="1"/>
</dbReference>
<reference evidence="3" key="2">
    <citation type="journal article" date="2020" name="Nat. Commun.">
        <title>Large-scale genome sequencing of mycorrhizal fungi provides insights into the early evolution of symbiotic traits.</title>
        <authorList>
            <person name="Miyauchi S."/>
            <person name="Kiss E."/>
            <person name="Kuo A."/>
            <person name="Drula E."/>
            <person name="Kohler A."/>
            <person name="Sanchez-Garcia M."/>
            <person name="Morin E."/>
            <person name="Andreopoulos B."/>
            <person name="Barry K.W."/>
            <person name="Bonito G."/>
            <person name="Buee M."/>
            <person name="Carver A."/>
            <person name="Chen C."/>
            <person name="Cichocki N."/>
            <person name="Clum A."/>
            <person name="Culley D."/>
            <person name="Crous P.W."/>
            <person name="Fauchery L."/>
            <person name="Girlanda M."/>
            <person name="Hayes R.D."/>
            <person name="Keri Z."/>
            <person name="LaButti K."/>
            <person name="Lipzen A."/>
            <person name="Lombard V."/>
            <person name="Magnuson J."/>
            <person name="Maillard F."/>
            <person name="Murat C."/>
            <person name="Nolan M."/>
            <person name="Ohm R.A."/>
            <person name="Pangilinan J."/>
            <person name="Pereira M.F."/>
            <person name="Perotto S."/>
            <person name="Peter M."/>
            <person name="Pfister S."/>
            <person name="Riley R."/>
            <person name="Sitrit Y."/>
            <person name="Stielow J.B."/>
            <person name="Szollosi G."/>
            <person name="Zifcakova L."/>
            <person name="Stursova M."/>
            <person name="Spatafora J.W."/>
            <person name="Tedersoo L."/>
            <person name="Vaario L.M."/>
            <person name="Yamada A."/>
            <person name="Yan M."/>
            <person name="Wang P."/>
            <person name="Xu J."/>
            <person name="Bruns T."/>
            <person name="Baldrian P."/>
            <person name="Vilgalys R."/>
            <person name="Dunand C."/>
            <person name="Henrissat B."/>
            <person name="Grigoriev I.V."/>
            <person name="Hibbett D."/>
            <person name="Nagy L.G."/>
            <person name="Martin F.M."/>
        </authorList>
    </citation>
    <scope>NUCLEOTIDE SEQUENCE</scope>
    <source>
        <strain evidence="3">BED1</strain>
    </source>
</reference>
<feature type="region of interest" description="Disordered" evidence="1">
    <location>
        <begin position="277"/>
        <end position="298"/>
    </location>
</feature>
<dbReference type="Gene3D" id="1.10.150.60">
    <property type="entry name" value="ARID DNA-binding domain"/>
    <property type="match status" value="1"/>
</dbReference>
<dbReference type="GO" id="GO:0003677">
    <property type="term" value="F:DNA binding"/>
    <property type="evidence" value="ECO:0007669"/>
    <property type="project" value="InterPro"/>
</dbReference>
<evidence type="ECO:0000256" key="1">
    <source>
        <dbReference type="SAM" id="MobiDB-lite"/>
    </source>
</evidence>
<dbReference type="AlphaFoldDB" id="A0AAD4BV90"/>
<feature type="region of interest" description="Disordered" evidence="1">
    <location>
        <begin position="172"/>
        <end position="226"/>
    </location>
</feature>
<evidence type="ECO:0000313" key="4">
    <source>
        <dbReference type="Proteomes" id="UP001194468"/>
    </source>
</evidence>
<feature type="compositionally biased region" description="Polar residues" evidence="1">
    <location>
        <begin position="210"/>
        <end position="226"/>
    </location>
</feature>
<feature type="compositionally biased region" description="Low complexity" evidence="1">
    <location>
        <begin position="280"/>
        <end position="295"/>
    </location>
</feature>
<feature type="compositionally biased region" description="Polar residues" evidence="1">
    <location>
        <begin position="18"/>
        <end position="29"/>
    </location>
</feature>
<accession>A0AAD4BV90</accession>
<gene>
    <name evidence="3" type="ORF">L210DRAFT_3539183</name>
</gene>
<proteinExistence type="predicted"/>
<sequence>MIPDGLNTPDEDPPYQTPLENVSAQSATAPKTVLPDAKSGSPLVSSKSCSMTSPSDVPPRPSTAPPHPSSDATKAKEPQTDLQTRTTLVSHLRARNLLLQKAISHIDDAVLHLMAARSGIPSSKIQQVRGEARNRKDLLDRVDRAIKMAQNGELREENQAEDTGGEARLGAAGERLSTESRPADTLLPGALSGTTPPVPCDASLDAPQLRRSSSQPQLGPATTQPQVPTKVYTLPELIERRKVLQESIESWQKFAAELRAAQPHLEAQERSAITLSDGVSTQTSPAPTTPSAQSQESSWTVKYQRAQFEIKRREDLLLRLNQAIAQVSHPTPEQFAALASYIPPALDKPRFDAAYAHYCQGKSIQLNTTIVMPDVSKPVIDVYSLHVAVMQEGSFARVSARNSWDVVGARLGFIRTTATASEPAKSPPEIAVHLEKAYRDRLQQFDHLYVSSVIETVRKRMAEQQKKP</sequence>
<dbReference type="EMBL" id="WHUW01000012">
    <property type="protein sequence ID" value="KAF8440289.1"/>
    <property type="molecule type" value="Genomic_DNA"/>
</dbReference>
<feature type="compositionally biased region" description="Pro residues" evidence="1">
    <location>
        <begin position="56"/>
        <end position="68"/>
    </location>
</feature>
<dbReference type="PROSITE" id="PS51011">
    <property type="entry name" value="ARID"/>
    <property type="match status" value="1"/>
</dbReference>
<dbReference type="Pfam" id="PF01388">
    <property type="entry name" value="ARID"/>
    <property type="match status" value="1"/>
</dbReference>
<comment type="caution">
    <text evidence="3">The sequence shown here is derived from an EMBL/GenBank/DDBJ whole genome shotgun (WGS) entry which is preliminary data.</text>
</comment>
<reference evidence="3" key="1">
    <citation type="submission" date="2019-10" db="EMBL/GenBank/DDBJ databases">
        <authorList>
            <consortium name="DOE Joint Genome Institute"/>
            <person name="Kuo A."/>
            <person name="Miyauchi S."/>
            <person name="Kiss E."/>
            <person name="Drula E."/>
            <person name="Kohler A."/>
            <person name="Sanchez-Garcia M."/>
            <person name="Andreopoulos B."/>
            <person name="Barry K.W."/>
            <person name="Bonito G."/>
            <person name="Buee M."/>
            <person name="Carver A."/>
            <person name="Chen C."/>
            <person name="Cichocki N."/>
            <person name="Clum A."/>
            <person name="Culley D."/>
            <person name="Crous P.W."/>
            <person name="Fauchery L."/>
            <person name="Girlanda M."/>
            <person name="Hayes R."/>
            <person name="Keri Z."/>
            <person name="LaButti K."/>
            <person name="Lipzen A."/>
            <person name="Lombard V."/>
            <person name="Magnuson J."/>
            <person name="Maillard F."/>
            <person name="Morin E."/>
            <person name="Murat C."/>
            <person name="Nolan M."/>
            <person name="Ohm R."/>
            <person name="Pangilinan J."/>
            <person name="Pereira M."/>
            <person name="Perotto S."/>
            <person name="Peter M."/>
            <person name="Riley R."/>
            <person name="Sitrit Y."/>
            <person name="Stielow B."/>
            <person name="Szollosi G."/>
            <person name="Zifcakova L."/>
            <person name="Stursova M."/>
            <person name="Spatafora J.W."/>
            <person name="Tedersoo L."/>
            <person name="Vaario L.-M."/>
            <person name="Yamada A."/>
            <person name="Yan M."/>
            <person name="Wang P."/>
            <person name="Xu J."/>
            <person name="Bruns T."/>
            <person name="Baldrian P."/>
            <person name="Vilgalys R."/>
            <person name="Henrissat B."/>
            <person name="Grigoriev I.V."/>
            <person name="Hibbett D."/>
            <person name="Nagy L.G."/>
            <person name="Martin F.M."/>
        </authorList>
    </citation>
    <scope>NUCLEOTIDE SEQUENCE</scope>
    <source>
        <strain evidence="3">BED1</strain>
    </source>
</reference>
<dbReference type="CDD" id="cd16100">
    <property type="entry name" value="ARID"/>
    <property type="match status" value="1"/>
</dbReference>
<evidence type="ECO:0000259" key="2">
    <source>
        <dbReference type="PROSITE" id="PS51011"/>
    </source>
</evidence>
<feature type="compositionally biased region" description="Polar residues" evidence="1">
    <location>
        <begin position="42"/>
        <end position="55"/>
    </location>
</feature>
<dbReference type="InterPro" id="IPR001606">
    <property type="entry name" value="ARID_dom"/>
</dbReference>
<organism evidence="3 4">
    <name type="scientific">Boletus edulis BED1</name>
    <dbReference type="NCBI Taxonomy" id="1328754"/>
    <lineage>
        <taxon>Eukaryota</taxon>
        <taxon>Fungi</taxon>
        <taxon>Dikarya</taxon>
        <taxon>Basidiomycota</taxon>
        <taxon>Agaricomycotina</taxon>
        <taxon>Agaricomycetes</taxon>
        <taxon>Agaricomycetidae</taxon>
        <taxon>Boletales</taxon>
        <taxon>Boletineae</taxon>
        <taxon>Boletaceae</taxon>
        <taxon>Boletoideae</taxon>
        <taxon>Boletus</taxon>
    </lineage>
</organism>
<feature type="domain" description="ARID" evidence="2">
    <location>
        <begin position="345"/>
        <end position="450"/>
    </location>
</feature>